<evidence type="ECO:0000259" key="1">
    <source>
        <dbReference type="Pfam" id="PF10551"/>
    </source>
</evidence>
<dbReference type="EMBL" id="NBSK02000007">
    <property type="protein sequence ID" value="KAJ0197067.1"/>
    <property type="molecule type" value="Genomic_DNA"/>
</dbReference>
<comment type="caution">
    <text evidence="2">The sequence shown here is derived from an EMBL/GenBank/DDBJ whole genome shotgun (WGS) entry which is preliminary data.</text>
</comment>
<organism evidence="2 3">
    <name type="scientific">Lactuca sativa</name>
    <name type="common">Garden lettuce</name>
    <dbReference type="NCBI Taxonomy" id="4236"/>
    <lineage>
        <taxon>Eukaryota</taxon>
        <taxon>Viridiplantae</taxon>
        <taxon>Streptophyta</taxon>
        <taxon>Embryophyta</taxon>
        <taxon>Tracheophyta</taxon>
        <taxon>Spermatophyta</taxon>
        <taxon>Magnoliopsida</taxon>
        <taxon>eudicotyledons</taxon>
        <taxon>Gunneridae</taxon>
        <taxon>Pentapetalae</taxon>
        <taxon>asterids</taxon>
        <taxon>campanulids</taxon>
        <taxon>Asterales</taxon>
        <taxon>Asteraceae</taxon>
        <taxon>Cichorioideae</taxon>
        <taxon>Cichorieae</taxon>
        <taxon>Lactucinae</taxon>
        <taxon>Lactuca</taxon>
    </lineage>
</organism>
<dbReference type="PANTHER" id="PTHR31973">
    <property type="entry name" value="POLYPROTEIN, PUTATIVE-RELATED"/>
    <property type="match status" value="1"/>
</dbReference>
<proteinExistence type="predicted"/>
<accession>A0A9R1V1X0</accession>
<protein>
    <recommendedName>
        <fullName evidence="1">MULE transposase domain-containing protein</fullName>
    </recommendedName>
</protein>
<feature type="domain" description="MULE transposase" evidence="1">
    <location>
        <begin position="308"/>
        <end position="396"/>
    </location>
</feature>
<evidence type="ECO:0000313" key="3">
    <source>
        <dbReference type="Proteomes" id="UP000235145"/>
    </source>
</evidence>
<evidence type="ECO:0000313" key="2">
    <source>
        <dbReference type="EMBL" id="KAJ0197067.1"/>
    </source>
</evidence>
<dbReference type="Proteomes" id="UP000235145">
    <property type="component" value="Unassembled WGS sequence"/>
</dbReference>
<dbReference type="AlphaFoldDB" id="A0A9R1V1X0"/>
<keyword evidence="3" id="KW-1185">Reference proteome</keyword>
<sequence length="441" mass="51042">MSVLPLDEFLGSWHGIYVCYVRLPITLSQPFAHEGNKDPFFGLREPFSGLNEMDFEIHGIYMDHEPDEEFVTPLDKRKDTFLNVNSSLTNDVRAQVYHGGDLQSDEDEEDQEQVINKYIIHDPKTRWDKMEPKLGDIFENSTMGINYFEKCDSTRIFVRCGKRNEDNGCPFRLYASWMFNERSIQIKTLEATHVCGWKFKLGSMVTLEWIGRHYITKIAKKPKVKLKEMITDIRQRFRCVVSISQCHRAKKGAKELIEGKLTEHYAMIWHYAQDLLRSNLCSTSKVCVTVNPDGINYFHGFYIGCRRVIGLDGCFLKGAVKGELLKAIGRDANNHVYPIAWAVVDTWFLELLRDDLDLDSGRGLVVISDQHKGLLESVKDILPHVEHRNCVRHIYAKFRKAFIGLEYKKLFLLGFEHSNTPKCTCNPKYLGSMFSLLYMQL</sequence>
<dbReference type="Pfam" id="PF10551">
    <property type="entry name" value="MULE"/>
    <property type="match status" value="1"/>
</dbReference>
<name>A0A9R1V1X0_LACSA</name>
<dbReference type="InterPro" id="IPR018289">
    <property type="entry name" value="MULE_transposase_dom"/>
</dbReference>
<gene>
    <name evidence="2" type="ORF">LSAT_V11C700376280</name>
</gene>
<reference evidence="2 3" key="1">
    <citation type="journal article" date="2017" name="Nat. Commun.">
        <title>Genome assembly with in vitro proximity ligation data and whole-genome triplication in lettuce.</title>
        <authorList>
            <person name="Reyes-Chin-Wo S."/>
            <person name="Wang Z."/>
            <person name="Yang X."/>
            <person name="Kozik A."/>
            <person name="Arikit S."/>
            <person name="Song C."/>
            <person name="Xia L."/>
            <person name="Froenicke L."/>
            <person name="Lavelle D.O."/>
            <person name="Truco M.J."/>
            <person name="Xia R."/>
            <person name="Zhu S."/>
            <person name="Xu C."/>
            <person name="Xu H."/>
            <person name="Xu X."/>
            <person name="Cox K."/>
            <person name="Korf I."/>
            <person name="Meyers B.C."/>
            <person name="Michelmore R.W."/>
        </authorList>
    </citation>
    <scope>NUCLEOTIDE SEQUENCE [LARGE SCALE GENOMIC DNA]</scope>
    <source>
        <strain evidence="3">cv. Salinas</strain>
        <tissue evidence="2">Seedlings</tissue>
    </source>
</reference>
<dbReference type="PANTHER" id="PTHR31973:SF187">
    <property type="entry name" value="MUTATOR TRANSPOSASE MUDRA PROTEIN"/>
    <property type="match status" value="1"/>
</dbReference>